<evidence type="ECO:0000256" key="10">
    <source>
        <dbReference type="ARBA" id="ARBA00022975"/>
    </source>
</evidence>
<dbReference type="GO" id="GO:0005886">
    <property type="term" value="C:plasma membrane"/>
    <property type="evidence" value="ECO:0007669"/>
    <property type="project" value="TreeGrafter"/>
</dbReference>
<evidence type="ECO:0000256" key="5">
    <source>
        <dbReference type="ARBA" id="ARBA00005359"/>
    </source>
</evidence>
<dbReference type="PIRSF" id="PIRSF000164">
    <property type="entry name" value="DHO_oxidase"/>
    <property type="match status" value="1"/>
</dbReference>
<gene>
    <name evidence="16" type="ORF">EVA92_03240</name>
</gene>
<keyword evidence="11 16" id="KW-0560">Oxidoreductase</keyword>
<dbReference type="InterPro" id="IPR013785">
    <property type="entry name" value="Aldolase_TIM"/>
</dbReference>
<evidence type="ECO:0000256" key="9">
    <source>
        <dbReference type="ARBA" id="ARBA00022643"/>
    </source>
</evidence>
<dbReference type="Proteomes" id="UP000315825">
    <property type="component" value="Unassembled WGS sequence"/>
</dbReference>
<keyword evidence="8" id="KW-0285">Flavoprotein</keyword>
<dbReference type="GO" id="GO:0006207">
    <property type="term" value="P:'de novo' pyrimidine nucleobase biosynthetic process"/>
    <property type="evidence" value="ECO:0007669"/>
    <property type="project" value="UniProtKB-UniRule"/>
</dbReference>
<evidence type="ECO:0000256" key="13">
    <source>
        <dbReference type="ARBA" id="ARBA00048639"/>
    </source>
</evidence>
<dbReference type="InterPro" id="IPR001295">
    <property type="entry name" value="Dihydroorotate_DH_CS"/>
</dbReference>
<dbReference type="GO" id="GO:0106430">
    <property type="term" value="F:dihydroorotate dehydrogenase (quinone) activity"/>
    <property type="evidence" value="ECO:0007669"/>
    <property type="project" value="UniProtKB-EC"/>
</dbReference>
<keyword evidence="12" id="KW-0472">Membrane</keyword>
<dbReference type="SUPFAM" id="SSF51395">
    <property type="entry name" value="FMN-linked oxidoreductases"/>
    <property type="match status" value="1"/>
</dbReference>
<evidence type="ECO:0000256" key="3">
    <source>
        <dbReference type="ARBA" id="ARBA00004370"/>
    </source>
</evidence>
<dbReference type="PANTHER" id="PTHR48109">
    <property type="entry name" value="DIHYDROOROTATE DEHYDROGENASE (QUINONE), MITOCHONDRIAL-RELATED"/>
    <property type="match status" value="1"/>
</dbReference>
<name>A0A520MYL0_9GAMM</name>
<dbReference type="AlphaFoldDB" id="A0A520MYL0"/>
<feature type="domain" description="Dihydroorotate dehydrogenase catalytic" evidence="15">
    <location>
        <begin position="40"/>
        <end position="322"/>
    </location>
</feature>
<dbReference type="UniPathway" id="UPA00070">
    <property type="reaction ID" value="UER00946"/>
</dbReference>
<evidence type="ECO:0000256" key="4">
    <source>
        <dbReference type="ARBA" id="ARBA00005161"/>
    </source>
</evidence>
<dbReference type="NCBIfam" id="TIGR01036">
    <property type="entry name" value="pyrD_sub2"/>
    <property type="match status" value="1"/>
</dbReference>
<dbReference type="Gene3D" id="3.20.20.70">
    <property type="entry name" value="Aldolase class I"/>
    <property type="match status" value="1"/>
</dbReference>
<dbReference type="NCBIfam" id="NF003652">
    <property type="entry name" value="PRK05286.2-5"/>
    <property type="match status" value="1"/>
</dbReference>
<evidence type="ECO:0000256" key="2">
    <source>
        <dbReference type="ARBA" id="ARBA00003125"/>
    </source>
</evidence>
<dbReference type="GO" id="GO:0044205">
    <property type="term" value="P:'de novo' UMP biosynthetic process"/>
    <property type="evidence" value="ECO:0007669"/>
    <property type="project" value="UniProtKB-UniPathway"/>
</dbReference>
<evidence type="ECO:0000256" key="11">
    <source>
        <dbReference type="ARBA" id="ARBA00023002"/>
    </source>
</evidence>
<dbReference type="InterPro" id="IPR012135">
    <property type="entry name" value="Dihydroorotate_DH_1_2"/>
</dbReference>
<evidence type="ECO:0000256" key="8">
    <source>
        <dbReference type="ARBA" id="ARBA00022630"/>
    </source>
</evidence>
<evidence type="ECO:0000256" key="12">
    <source>
        <dbReference type="ARBA" id="ARBA00023136"/>
    </source>
</evidence>
<comment type="subcellular location">
    <subcellularLocation>
        <location evidence="3">Membrane</location>
    </subcellularLocation>
</comment>
<evidence type="ECO:0000313" key="16">
    <source>
        <dbReference type="EMBL" id="RZO26289.1"/>
    </source>
</evidence>
<dbReference type="PROSITE" id="PS00911">
    <property type="entry name" value="DHODEHASE_1"/>
    <property type="match status" value="1"/>
</dbReference>
<organism evidence="16 17">
    <name type="scientific">SAR86 cluster bacterium</name>
    <dbReference type="NCBI Taxonomy" id="2030880"/>
    <lineage>
        <taxon>Bacteria</taxon>
        <taxon>Pseudomonadati</taxon>
        <taxon>Pseudomonadota</taxon>
        <taxon>Gammaproteobacteria</taxon>
        <taxon>SAR86 cluster</taxon>
    </lineage>
</organism>
<evidence type="ECO:0000313" key="17">
    <source>
        <dbReference type="Proteomes" id="UP000315825"/>
    </source>
</evidence>
<dbReference type="InterPro" id="IPR050074">
    <property type="entry name" value="DHO_dehydrogenase"/>
</dbReference>
<reference evidence="16 17" key="1">
    <citation type="submission" date="2019-02" db="EMBL/GenBank/DDBJ databases">
        <title>Prokaryotic population dynamics and viral predation in marine succession experiment using metagenomics: the confinement effect.</title>
        <authorList>
            <person name="Haro-Moreno J.M."/>
            <person name="Rodriguez-Valera F."/>
            <person name="Lopez-Perez M."/>
        </authorList>
    </citation>
    <scope>NUCLEOTIDE SEQUENCE [LARGE SCALE GENOMIC DNA]</scope>
    <source>
        <strain evidence="16">MED-G159</strain>
    </source>
</reference>
<comment type="function">
    <text evidence="2">Catalyzes the conversion of dihydroorotate to orotate with quinone as electron acceptor.</text>
</comment>
<accession>A0A520MYL0</accession>
<comment type="similarity">
    <text evidence="5">Belongs to the dihydroorotate dehydrogenase family. Type 2 subfamily.</text>
</comment>
<evidence type="ECO:0000256" key="7">
    <source>
        <dbReference type="ARBA" id="ARBA00018366"/>
    </source>
</evidence>
<dbReference type="GO" id="GO:0005737">
    <property type="term" value="C:cytoplasm"/>
    <property type="evidence" value="ECO:0007669"/>
    <property type="project" value="InterPro"/>
</dbReference>
<dbReference type="Pfam" id="PF01180">
    <property type="entry name" value="DHO_dh"/>
    <property type="match status" value="1"/>
</dbReference>
<dbReference type="InterPro" id="IPR005720">
    <property type="entry name" value="Dihydroorotate_DH_cat"/>
</dbReference>
<dbReference type="CDD" id="cd04738">
    <property type="entry name" value="DHOD_2_like"/>
    <property type="match status" value="1"/>
</dbReference>
<evidence type="ECO:0000256" key="6">
    <source>
        <dbReference type="ARBA" id="ARBA00012791"/>
    </source>
</evidence>
<comment type="caution">
    <text evidence="16">The sequence shown here is derived from an EMBL/GenBank/DDBJ whole genome shotgun (WGS) entry which is preliminary data.</text>
</comment>
<evidence type="ECO:0000256" key="14">
    <source>
        <dbReference type="NCBIfam" id="TIGR01036"/>
    </source>
</evidence>
<keyword evidence="9" id="KW-0288">FMN</keyword>
<protein>
    <recommendedName>
        <fullName evidence="7 14">Dihydroorotate dehydrogenase (quinone)</fullName>
        <ecNumber evidence="6 14">1.3.5.2</ecNumber>
    </recommendedName>
</protein>
<proteinExistence type="inferred from homology"/>
<sequence>MYKIIRKILFTFPPEFSQAISHYFLKFFSKLYYFEQRKFEVKGLTVKNRLGLAAGLDKNGQLIKNFDDIGFGFIEIGTVTPLPQNGNKKPRIHRIIEKESLLNSLGFPNQGAKVIRKRLMRLQKDYCLGINIGPNKSTTPENTHKDYLNCYEKLSEFADFITINISSPNTPNLRKLHNKELVIKIIDEITKSRDESKYKPKIFIKISPDESEKEYLDIIGAVNKSKIDGLIVSNTSNNKKLKSILNVANKDGGISGKAIKEKSNKILKFVKSKLDQKKIIVAVGGVFDVDSYYEKLDLGADLVQMYTGFIYEGPNLIKRIVKNDNQKSSNS</sequence>
<dbReference type="InterPro" id="IPR005719">
    <property type="entry name" value="Dihydroorotate_DH_2"/>
</dbReference>
<keyword evidence="10" id="KW-0665">Pyrimidine biosynthesis</keyword>
<dbReference type="PANTHER" id="PTHR48109:SF4">
    <property type="entry name" value="DIHYDROOROTATE DEHYDROGENASE (QUINONE), MITOCHONDRIAL"/>
    <property type="match status" value="1"/>
</dbReference>
<comment type="cofactor">
    <cofactor evidence="1">
        <name>FMN</name>
        <dbReference type="ChEBI" id="CHEBI:58210"/>
    </cofactor>
</comment>
<comment type="pathway">
    <text evidence="4">Pyrimidine metabolism; UMP biosynthesis via de novo pathway; orotate from (S)-dihydroorotate (quinone route): step 1/1.</text>
</comment>
<comment type="catalytic activity">
    <reaction evidence="13">
        <text>(S)-dihydroorotate + a quinone = orotate + a quinol</text>
        <dbReference type="Rhea" id="RHEA:30187"/>
        <dbReference type="ChEBI" id="CHEBI:24646"/>
        <dbReference type="ChEBI" id="CHEBI:30839"/>
        <dbReference type="ChEBI" id="CHEBI:30864"/>
        <dbReference type="ChEBI" id="CHEBI:132124"/>
        <dbReference type="EC" id="1.3.5.2"/>
    </reaction>
</comment>
<dbReference type="EC" id="1.3.5.2" evidence="6 14"/>
<dbReference type="EMBL" id="SHBE01000005">
    <property type="protein sequence ID" value="RZO26289.1"/>
    <property type="molecule type" value="Genomic_DNA"/>
</dbReference>
<evidence type="ECO:0000259" key="15">
    <source>
        <dbReference type="Pfam" id="PF01180"/>
    </source>
</evidence>
<evidence type="ECO:0000256" key="1">
    <source>
        <dbReference type="ARBA" id="ARBA00001917"/>
    </source>
</evidence>